<accession>A0ABQ8PYS8</accession>
<feature type="non-terminal residue" evidence="1">
    <location>
        <position position="131"/>
    </location>
</feature>
<protein>
    <submittedName>
        <fullName evidence="1">Uncharacterized protein</fullName>
    </submittedName>
</protein>
<evidence type="ECO:0000313" key="1">
    <source>
        <dbReference type="EMBL" id="KAJ3990616.1"/>
    </source>
</evidence>
<proteinExistence type="predicted"/>
<dbReference type="Proteomes" id="UP001163828">
    <property type="component" value="Unassembled WGS sequence"/>
</dbReference>
<evidence type="ECO:0000313" key="2">
    <source>
        <dbReference type="Proteomes" id="UP001163828"/>
    </source>
</evidence>
<gene>
    <name evidence="1" type="ORF">F5050DRAFT_1582618</name>
</gene>
<sequence length="131" mass="15053">MCINSCHAFTGPWEDLAYCFICGESRYEETLLPTKQVPRQKFTTFPLGPQLQALRRSPECASSRKYRHRRTEELLGKLANGEDNFDLDDIMCGSEYLKLAQSLPINEHDSLVMMSLDGAQLYQNKQSDTWI</sequence>
<name>A0ABQ8PYS8_9AGAR</name>
<reference evidence="1" key="1">
    <citation type="submission" date="2022-08" db="EMBL/GenBank/DDBJ databases">
        <authorList>
            <consortium name="DOE Joint Genome Institute"/>
            <person name="Min B."/>
            <person name="Riley R."/>
            <person name="Sierra-Patev S."/>
            <person name="Naranjo-Ortiz M."/>
            <person name="Looney B."/>
            <person name="Konkel Z."/>
            <person name="Slot J.C."/>
            <person name="Sakamoto Y."/>
            <person name="Steenwyk J.L."/>
            <person name="Rokas A."/>
            <person name="Carro J."/>
            <person name="Camarero S."/>
            <person name="Ferreira P."/>
            <person name="Molpeceres G."/>
            <person name="Ruiz-Duenas F.J."/>
            <person name="Serrano A."/>
            <person name="Henrissat B."/>
            <person name="Drula E."/>
            <person name="Hughes K.W."/>
            <person name="Mata J.L."/>
            <person name="Ishikawa N.K."/>
            <person name="Vargas-Isla R."/>
            <person name="Ushijima S."/>
            <person name="Smith C.A."/>
            <person name="Ahrendt S."/>
            <person name="Andreopoulos W."/>
            <person name="He G."/>
            <person name="Labutti K."/>
            <person name="Lipzen A."/>
            <person name="Ng V."/>
            <person name="Sandor L."/>
            <person name="Barry K."/>
            <person name="Martinez A.T."/>
            <person name="Xiao Y."/>
            <person name="Gibbons J.G."/>
            <person name="Terashima K."/>
            <person name="Hibbett D.S."/>
            <person name="Grigoriev I.V."/>
        </authorList>
    </citation>
    <scope>NUCLEOTIDE SEQUENCE</scope>
    <source>
        <strain evidence="1">TFB10827</strain>
    </source>
</reference>
<comment type="caution">
    <text evidence="1">The sequence shown here is derived from an EMBL/GenBank/DDBJ whole genome shotgun (WGS) entry which is preliminary data.</text>
</comment>
<keyword evidence="2" id="KW-1185">Reference proteome</keyword>
<dbReference type="EMBL" id="MU791802">
    <property type="protein sequence ID" value="KAJ3990616.1"/>
    <property type="molecule type" value="Genomic_DNA"/>
</dbReference>
<organism evidence="1 2">
    <name type="scientific">Lentinula boryana</name>
    <dbReference type="NCBI Taxonomy" id="40481"/>
    <lineage>
        <taxon>Eukaryota</taxon>
        <taxon>Fungi</taxon>
        <taxon>Dikarya</taxon>
        <taxon>Basidiomycota</taxon>
        <taxon>Agaricomycotina</taxon>
        <taxon>Agaricomycetes</taxon>
        <taxon>Agaricomycetidae</taxon>
        <taxon>Agaricales</taxon>
        <taxon>Marasmiineae</taxon>
        <taxon>Omphalotaceae</taxon>
        <taxon>Lentinula</taxon>
    </lineage>
</organism>